<gene>
    <name evidence="7" type="ORF">SAMN05660710_01056</name>
</gene>
<accession>A0A1G5EF42</accession>
<evidence type="ECO:0000259" key="6">
    <source>
        <dbReference type="Pfam" id="PF04357"/>
    </source>
</evidence>
<dbReference type="Pfam" id="PF04357">
    <property type="entry name" value="TamB"/>
    <property type="match status" value="1"/>
</dbReference>
<evidence type="ECO:0000256" key="1">
    <source>
        <dbReference type="ARBA" id="ARBA00004167"/>
    </source>
</evidence>
<keyword evidence="3" id="KW-1133">Transmembrane helix</keyword>
<dbReference type="STRING" id="336292.SAMN05660710_01056"/>
<dbReference type="EMBL" id="FMVT01000003">
    <property type="protein sequence ID" value="SCY25330.1"/>
    <property type="molecule type" value="Genomic_DNA"/>
</dbReference>
<dbReference type="InterPro" id="IPR007452">
    <property type="entry name" value="TamB_C"/>
</dbReference>
<dbReference type="OrthoDB" id="7784409at2"/>
<keyword evidence="2" id="KW-0812">Transmembrane</keyword>
<dbReference type="Proteomes" id="UP000199502">
    <property type="component" value="Unassembled WGS sequence"/>
</dbReference>
<feature type="signal peptide" evidence="5">
    <location>
        <begin position="1"/>
        <end position="19"/>
    </location>
</feature>
<evidence type="ECO:0000313" key="7">
    <source>
        <dbReference type="EMBL" id="SCY25330.1"/>
    </source>
</evidence>
<dbReference type="GO" id="GO:0005886">
    <property type="term" value="C:plasma membrane"/>
    <property type="evidence" value="ECO:0007669"/>
    <property type="project" value="InterPro"/>
</dbReference>
<evidence type="ECO:0000256" key="4">
    <source>
        <dbReference type="ARBA" id="ARBA00023136"/>
    </source>
</evidence>
<evidence type="ECO:0000313" key="8">
    <source>
        <dbReference type="Proteomes" id="UP000199502"/>
    </source>
</evidence>
<sequence>MRRFWVLAFAFFFPLAVLAQTAAELSEQYADDRGFLTGLLERNLSGAGRTVIIDGFEGALSSRATFSEIRIADTEGVWLTLRDGAIQWNRSALLRRRIEIAELSAREILLPRMPVGEQAQVQAEVPVFALPELPVAINIEQIRADRVALGEPVIGIEAALRVQGALSLEGGEGETQLTIDRIDGPRGQFVLDSAFSNETQVLRLNLGLDEAADGVLANLAGIYERPALTAQISGDGVLSDFAADIRLATNGQPRIAGQIAANERADADGTAGTAFRFELGGDIATLLRPEDRAFFGRQTQLLAEGFRAETGRLEIPQLSVQTEALRLSGSLSTNDQNAPQQAELLIALGRDAEATQLPVQLPFAEDGTTVDSGRLELSYDAAEGQGWTLAGRVGELDLGEARIGALTLDGQGEVVLDGDALSEVTGRLGFGADQLAFDDPNLAAAVGQAITGAADFNFTPGNAVDISGLEVAGADYGLSGDFLVSGLGSGITLSVDANARYSDLSRLSGAAGRPLTGAADVDLVGYYILLNRSFDLDATVLATDLTLGQEQADRLLGGESRITLDVRRDETGIEIEELTLNAARLTAEARGLVSSLSSDLVAQVSMPSLADADPDFGGSFEAEARLTGPAGLRRLTLDGEAEDLRVGIEALDRALDGMTTLTAILGESADGYQLETFRLANPQLTAQGQGAFVEGAIDAVAQLAVPDLAVLRPEWSGSLQAEAQVTEEDGRRVIDLTGEGTNLDFGQAGVGEALTGRTVLRVLAEEQDGRVTLQDVRVTGERVQAVAEGTLGEGVTDLRADLSLDTLAPFGPGWRGALQAQASFREAEDGQRRLELTGTGRDLSFGQAQVDGALAGETQIQLTGTEAGGVFTIETARVQNPRLNATATGSVGPGATDVTAQLAAADLRFLGNGIRGAVEAEGRLVDDGQQRRLTATGTASGLGLGQPRIDPLLAGQTAFDVAAVQSDAGLTVQNLSVRNPQLTVTGSGDPASGISLDARLANLGVLVPEFPGPASVTGTLREQGANFAVDLDVAAPGSVNLQIAGTAARDGSTVDLGITGSADSALANTTLRTRSITGPLAINLRLAGQPSLQALGGTVTLSNGQLSDPGLGIRLEGVGITAGFQNGRVQVDGAADVAAGGRIVLSGPVDLAAGTLDIGVALQSAVVRDPNLYETRVSGQVRISGAGAAGPLVSGRILLEETEIRIPSTGLGGARRIPDITHVGSQRPPVRATRARAGLEGYPSPAASAAGLSGPPATPAVNPPRLDLIIDAPNRVFVRGRGIDAELGGSLRVTGTTRAVVPIGNLDLIRGRVDLLGNRFTLTEGLIELQGEFIPILRLVAETQRDSITTRIIIDGDVREPEITFESSPELPQEEVLSQLLFGRGLDAISPLQAAQLANAIAVLAGRGGEGIIGNLRDRAGLDDLDLTTDDDGNVQLRAGRYLSENLYTDVTVGEGGRSTINLNLDITQSLRARGSVGSDGGSSIGVYYERDY</sequence>
<dbReference type="PANTHER" id="PTHR36985">
    <property type="entry name" value="TRANSLOCATION AND ASSEMBLY MODULE SUBUNIT TAMB"/>
    <property type="match status" value="1"/>
</dbReference>
<reference evidence="7 8" key="1">
    <citation type="submission" date="2016-10" db="EMBL/GenBank/DDBJ databases">
        <authorList>
            <person name="de Groot N.N."/>
        </authorList>
    </citation>
    <scope>NUCLEOTIDE SEQUENCE [LARGE SCALE GENOMIC DNA]</scope>
    <source>
        <strain evidence="7 8">CGMCC 1.8925</strain>
    </source>
</reference>
<dbReference type="RefSeq" id="WP_090741003.1">
    <property type="nucleotide sequence ID" value="NZ_FMVT01000003.1"/>
</dbReference>
<keyword evidence="4" id="KW-0472">Membrane</keyword>
<evidence type="ECO:0000256" key="3">
    <source>
        <dbReference type="ARBA" id="ARBA00022989"/>
    </source>
</evidence>
<feature type="domain" description="Translocation and assembly module TamB C-terminal" evidence="6">
    <location>
        <begin position="1138"/>
        <end position="1493"/>
    </location>
</feature>
<keyword evidence="8" id="KW-1185">Reference proteome</keyword>
<dbReference type="GO" id="GO:0097347">
    <property type="term" value="C:TAM protein secretion complex"/>
    <property type="evidence" value="ECO:0007669"/>
    <property type="project" value="TreeGrafter"/>
</dbReference>
<feature type="chain" id="PRO_5011602539" evidence="5">
    <location>
        <begin position="20"/>
        <end position="1493"/>
    </location>
</feature>
<evidence type="ECO:0000256" key="5">
    <source>
        <dbReference type="SAM" id="SignalP"/>
    </source>
</evidence>
<evidence type="ECO:0000256" key="2">
    <source>
        <dbReference type="ARBA" id="ARBA00022692"/>
    </source>
</evidence>
<proteinExistence type="predicted"/>
<keyword evidence="5" id="KW-0732">Signal</keyword>
<comment type="subcellular location">
    <subcellularLocation>
        <location evidence="1">Membrane</location>
        <topology evidence="1">Single-pass membrane protein</topology>
    </subcellularLocation>
</comment>
<dbReference type="GO" id="GO:0009306">
    <property type="term" value="P:protein secretion"/>
    <property type="evidence" value="ECO:0007669"/>
    <property type="project" value="InterPro"/>
</dbReference>
<protein>
    <submittedName>
        <fullName evidence="7">Autotransporter secretion inner membrane protein TamB</fullName>
    </submittedName>
</protein>
<organism evidence="7 8">
    <name type="scientific">Paracoccus tibetensis</name>
    <dbReference type="NCBI Taxonomy" id="336292"/>
    <lineage>
        <taxon>Bacteria</taxon>
        <taxon>Pseudomonadati</taxon>
        <taxon>Pseudomonadota</taxon>
        <taxon>Alphaproteobacteria</taxon>
        <taxon>Rhodobacterales</taxon>
        <taxon>Paracoccaceae</taxon>
        <taxon>Paracoccus</taxon>
    </lineage>
</organism>
<name>A0A1G5EF42_9RHOB</name>
<dbReference type="PANTHER" id="PTHR36985:SF1">
    <property type="entry name" value="TRANSLOCATION AND ASSEMBLY MODULE SUBUNIT TAMB"/>
    <property type="match status" value="1"/>
</dbReference>